<keyword evidence="3" id="KW-1185">Reference proteome</keyword>
<name>A0AAV0Z7U8_VICFA</name>
<reference evidence="2 3" key="1">
    <citation type="submission" date="2023-01" db="EMBL/GenBank/DDBJ databases">
        <authorList>
            <person name="Kreplak J."/>
        </authorList>
    </citation>
    <scope>NUCLEOTIDE SEQUENCE [LARGE SCALE GENOMIC DNA]</scope>
</reference>
<feature type="transmembrane region" description="Helical" evidence="1">
    <location>
        <begin position="26"/>
        <end position="47"/>
    </location>
</feature>
<dbReference type="EMBL" id="OX451735">
    <property type="protein sequence ID" value="CAI8593872.1"/>
    <property type="molecule type" value="Genomic_DNA"/>
</dbReference>
<evidence type="ECO:0000313" key="2">
    <source>
        <dbReference type="EMBL" id="CAI8593872.1"/>
    </source>
</evidence>
<organism evidence="2 3">
    <name type="scientific">Vicia faba</name>
    <name type="common">Broad bean</name>
    <name type="synonym">Faba vulgaris</name>
    <dbReference type="NCBI Taxonomy" id="3906"/>
    <lineage>
        <taxon>Eukaryota</taxon>
        <taxon>Viridiplantae</taxon>
        <taxon>Streptophyta</taxon>
        <taxon>Embryophyta</taxon>
        <taxon>Tracheophyta</taxon>
        <taxon>Spermatophyta</taxon>
        <taxon>Magnoliopsida</taxon>
        <taxon>eudicotyledons</taxon>
        <taxon>Gunneridae</taxon>
        <taxon>Pentapetalae</taxon>
        <taxon>rosids</taxon>
        <taxon>fabids</taxon>
        <taxon>Fabales</taxon>
        <taxon>Fabaceae</taxon>
        <taxon>Papilionoideae</taxon>
        <taxon>50 kb inversion clade</taxon>
        <taxon>NPAAA clade</taxon>
        <taxon>Hologalegina</taxon>
        <taxon>IRL clade</taxon>
        <taxon>Fabeae</taxon>
        <taxon>Vicia</taxon>
    </lineage>
</organism>
<sequence length="145" mass="17278">MTVIDCYPYFSVIDQNRGFPFIDRNFYFSFTVGNLCFNVLFVGNRCFNFRISYFTIRNRSRISQNLILEILVAESLSDLRYEELDGVKGVVTINFTLHLCEEELKHKVSFRDVYTRVHKKKKKYGEYVSQRLSRDVNGYPWGWII</sequence>
<evidence type="ECO:0000256" key="1">
    <source>
        <dbReference type="SAM" id="Phobius"/>
    </source>
</evidence>
<gene>
    <name evidence="2" type="ORF">VFH_I112920</name>
</gene>
<keyword evidence="1" id="KW-0472">Membrane</keyword>
<dbReference type="AlphaFoldDB" id="A0AAV0Z7U8"/>
<proteinExistence type="predicted"/>
<accession>A0AAV0Z7U8</accession>
<evidence type="ECO:0000313" key="3">
    <source>
        <dbReference type="Proteomes" id="UP001157006"/>
    </source>
</evidence>
<dbReference type="Proteomes" id="UP001157006">
    <property type="component" value="Chromosome 1S"/>
</dbReference>
<keyword evidence="1" id="KW-0812">Transmembrane</keyword>
<keyword evidence="1" id="KW-1133">Transmembrane helix</keyword>
<protein>
    <submittedName>
        <fullName evidence="2">Uncharacterized protein</fullName>
    </submittedName>
</protein>